<evidence type="ECO:0000313" key="4">
    <source>
        <dbReference type="Proteomes" id="UP000446768"/>
    </source>
</evidence>
<dbReference type="InterPro" id="IPR007372">
    <property type="entry name" value="Lipid/polyisoprenoid-bd_YceI"/>
</dbReference>
<organism evidence="3 4">
    <name type="scientific">Pseudoduganella rivuli</name>
    <dbReference type="NCBI Taxonomy" id="2666085"/>
    <lineage>
        <taxon>Bacteria</taxon>
        <taxon>Pseudomonadati</taxon>
        <taxon>Pseudomonadota</taxon>
        <taxon>Betaproteobacteria</taxon>
        <taxon>Burkholderiales</taxon>
        <taxon>Oxalobacteraceae</taxon>
        <taxon>Telluria group</taxon>
        <taxon>Pseudoduganella</taxon>
    </lineage>
</organism>
<feature type="chain" id="PRO_5031567638" evidence="1">
    <location>
        <begin position="19"/>
        <end position="188"/>
    </location>
</feature>
<dbReference type="Proteomes" id="UP000446768">
    <property type="component" value="Unassembled WGS sequence"/>
</dbReference>
<gene>
    <name evidence="3" type="ORF">GJ700_34120</name>
</gene>
<dbReference type="AlphaFoldDB" id="A0A7X2IVK8"/>
<proteinExistence type="predicted"/>
<comment type="caution">
    <text evidence="3">The sequence shown here is derived from an EMBL/GenBank/DDBJ whole genome shotgun (WGS) entry which is preliminary data.</text>
</comment>
<sequence length="188" mass="21119">MKRFIFSVFIFACQSAFSAETLTIDPSHSVVAFNWNHFGFAKQAARFEKLEGKVVLDQNDIQKSSVSVRIPLQGLRTAIEFLDRRLQKDEFFAADRYPDITFTSKEVKKGPNDTLRITGDLFLHGITKSIVLQAKVNKIQSASSVEPARAGFEATAMLRRTDYGVDKYVPAVSDEISVFISLEVFQEG</sequence>
<dbReference type="Pfam" id="PF04264">
    <property type="entry name" value="YceI"/>
    <property type="match status" value="1"/>
</dbReference>
<feature type="domain" description="Lipid/polyisoprenoid-binding YceI-like" evidence="2">
    <location>
        <begin position="21"/>
        <end position="185"/>
    </location>
</feature>
<dbReference type="Gene3D" id="2.40.128.110">
    <property type="entry name" value="Lipid/polyisoprenoid-binding, YceI-like"/>
    <property type="match status" value="1"/>
</dbReference>
<keyword evidence="1" id="KW-0732">Signal</keyword>
<dbReference type="InterPro" id="IPR036761">
    <property type="entry name" value="TTHA0802/YceI-like_sf"/>
</dbReference>
<feature type="signal peptide" evidence="1">
    <location>
        <begin position="1"/>
        <end position="18"/>
    </location>
</feature>
<dbReference type="PANTHER" id="PTHR34406">
    <property type="entry name" value="PROTEIN YCEI"/>
    <property type="match status" value="1"/>
</dbReference>
<dbReference type="EMBL" id="WKJJ01000042">
    <property type="protein sequence ID" value="MRV76759.1"/>
    <property type="molecule type" value="Genomic_DNA"/>
</dbReference>
<dbReference type="PANTHER" id="PTHR34406:SF1">
    <property type="entry name" value="PROTEIN YCEI"/>
    <property type="match status" value="1"/>
</dbReference>
<dbReference type="SUPFAM" id="SSF101874">
    <property type="entry name" value="YceI-like"/>
    <property type="match status" value="1"/>
</dbReference>
<evidence type="ECO:0000259" key="2">
    <source>
        <dbReference type="SMART" id="SM00867"/>
    </source>
</evidence>
<evidence type="ECO:0000256" key="1">
    <source>
        <dbReference type="SAM" id="SignalP"/>
    </source>
</evidence>
<keyword evidence="4" id="KW-1185">Reference proteome</keyword>
<name>A0A7X2IVK8_9BURK</name>
<dbReference type="SMART" id="SM00867">
    <property type="entry name" value="YceI"/>
    <property type="match status" value="1"/>
</dbReference>
<reference evidence="3 4" key="1">
    <citation type="submission" date="2019-11" db="EMBL/GenBank/DDBJ databases">
        <title>Novel species isolated from a subtropical stream in China.</title>
        <authorList>
            <person name="Lu H."/>
        </authorList>
    </citation>
    <scope>NUCLEOTIDE SEQUENCE [LARGE SCALE GENOMIC DNA]</scope>
    <source>
        <strain evidence="3 4">FT92W</strain>
    </source>
</reference>
<evidence type="ECO:0000313" key="3">
    <source>
        <dbReference type="EMBL" id="MRV76759.1"/>
    </source>
</evidence>
<accession>A0A7X2IVK8</accession>
<dbReference type="RefSeq" id="WP_154382579.1">
    <property type="nucleotide sequence ID" value="NZ_WKJJ01000042.1"/>
</dbReference>
<protein>
    <submittedName>
        <fullName evidence="3">Polyisoprenoid-binding protein</fullName>
    </submittedName>
</protein>